<dbReference type="InterPro" id="IPR000425">
    <property type="entry name" value="MIP"/>
</dbReference>
<evidence type="ECO:0000256" key="8">
    <source>
        <dbReference type="ARBA" id="ARBA00049405"/>
    </source>
</evidence>
<dbReference type="PROSITE" id="PS51257">
    <property type="entry name" value="PROKAR_LIPOPROTEIN"/>
    <property type="match status" value="1"/>
</dbReference>
<evidence type="ECO:0000256" key="1">
    <source>
        <dbReference type="ARBA" id="ARBA00004141"/>
    </source>
</evidence>
<keyword evidence="13" id="KW-1185">Reference proteome</keyword>
<dbReference type="EMBL" id="JABFDY010000010">
    <property type="protein sequence ID" value="KAF7701959.1"/>
    <property type="molecule type" value="Genomic_DNA"/>
</dbReference>
<feature type="compositionally biased region" description="Acidic residues" evidence="10">
    <location>
        <begin position="250"/>
        <end position="260"/>
    </location>
</feature>
<dbReference type="SUPFAM" id="SSF81338">
    <property type="entry name" value="Aquaporin-like"/>
    <property type="match status" value="1"/>
</dbReference>
<comment type="similarity">
    <text evidence="2 9">Belongs to the MIP/aquaporin (TC 1.A.8) family.</text>
</comment>
<evidence type="ECO:0000256" key="10">
    <source>
        <dbReference type="SAM" id="MobiDB-lite"/>
    </source>
</evidence>
<comment type="catalytic activity">
    <reaction evidence="7">
        <text>H2O(in) = H2O(out)</text>
        <dbReference type="Rhea" id="RHEA:29667"/>
        <dbReference type="ChEBI" id="CHEBI:15377"/>
    </reaction>
</comment>
<evidence type="ECO:0000256" key="7">
    <source>
        <dbReference type="ARBA" id="ARBA00034651"/>
    </source>
</evidence>
<dbReference type="GO" id="GO:0015250">
    <property type="term" value="F:water channel activity"/>
    <property type="evidence" value="ECO:0007669"/>
    <property type="project" value="TreeGrafter"/>
</dbReference>
<comment type="catalytic activity">
    <reaction evidence="8">
        <text>glycerol(in) = glycerol(out)</text>
        <dbReference type="Rhea" id="RHEA:29675"/>
        <dbReference type="ChEBI" id="CHEBI:17754"/>
    </reaction>
</comment>
<evidence type="ECO:0000256" key="11">
    <source>
        <dbReference type="SAM" id="Phobius"/>
    </source>
</evidence>
<feature type="transmembrane region" description="Helical" evidence="11">
    <location>
        <begin position="72"/>
        <end position="93"/>
    </location>
</feature>
<reference evidence="12" key="1">
    <citation type="submission" date="2020-08" db="EMBL/GenBank/DDBJ databases">
        <title>Chromosome-level assembly of Southern catfish (Silurus meridionalis) provides insights into visual adaptation to the nocturnal and benthic lifestyles.</title>
        <authorList>
            <person name="Zhang Y."/>
            <person name="Wang D."/>
            <person name="Peng Z."/>
        </authorList>
    </citation>
    <scope>NUCLEOTIDE SEQUENCE</scope>
    <source>
        <strain evidence="12">SWU-2019-XX</strain>
        <tissue evidence="12">Muscle</tissue>
    </source>
</reference>
<dbReference type="GO" id="GO:0015254">
    <property type="term" value="F:glycerol channel activity"/>
    <property type="evidence" value="ECO:0007669"/>
    <property type="project" value="TreeGrafter"/>
</dbReference>
<keyword evidence="6 11" id="KW-0472">Membrane</keyword>
<organism evidence="12 13">
    <name type="scientific">Silurus meridionalis</name>
    <name type="common">Southern catfish</name>
    <name type="synonym">Silurus soldatovi meridionalis</name>
    <dbReference type="NCBI Taxonomy" id="175797"/>
    <lineage>
        <taxon>Eukaryota</taxon>
        <taxon>Metazoa</taxon>
        <taxon>Chordata</taxon>
        <taxon>Craniata</taxon>
        <taxon>Vertebrata</taxon>
        <taxon>Euteleostomi</taxon>
        <taxon>Actinopterygii</taxon>
        <taxon>Neopterygii</taxon>
        <taxon>Teleostei</taxon>
        <taxon>Ostariophysi</taxon>
        <taxon>Siluriformes</taxon>
        <taxon>Siluridae</taxon>
        <taxon>Silurus</taxon>
    </lineage>
</organism>
<evidence type="ECO:0000256" key="5">
    <source>
        <dbReference type="ARBA" id="ARBA00022989"/>
    </source>
</evidence>
<dbReference type="GO" id="GO:0015204">
    <property type="term" value="F:urea transmembrane transporter activity"/>
    <property type="evidence" value="ECO:0007669"/>
    <property type="project" value="TreeGrafter"/>
</dbReference>
<evidence type="ECO:0000313" key="13">
    <source>
        <dbReference type="Proteomes" id="UP000606274"/>
    </source>
</evidence>
<feature type="transmembrane region" description="Helical" evidence="11">
    <location>
        <begin position="126"/>
        <end position="147"/>
    </location>
</feature>
<feature type="compositionally biased region" description="Basic and acidic residues" evidence="10">
    <location>
        <begin position="261"/>
        <end position="273"/>
    </location>
</feature>
<name>A0A8T0B5M2_SILME</name>
<dbReference type="PRINTS" id="PR00783">
    <property type="entry name" value="MINTRINSICP"/>
</dbReference>
<feature type="region of interest" description="Disordered" evidence="10">
    <location>
        <begin position="241"/>
        <end position="273"/>
    </location>
</feature>
<feature type="transmembrane region" description="Helical" evidence="11">
    <location>
        <begin position="159"/>
        <end position="183"/>
    </location>
</feature>
<evidence type="ECO:0000256" key="9">
    <source>
        <dbReference type="RuleBase" id="RU000477"/>
    </source>
</evidence>
<evidence type="ECO:0008006" key="14">
    <source>
        <dbReference type="Google" id="ProtNLM"/>
    </source>
</evidence>
<dbReference type="Proteomes" id="UP000606274">
    <property type="component" value="Unassembled WGS sequence"/>
</dbReference>
<comment type="subcellular location">
    <subcellularLocation>
        <location evidence="1">Membrane</location>
        <topology evidence="1">Multi-pass membrane protein</topology>
    </subcellularLocation>
</comment>
<evidence type="ECO:0000256" key="4">
    <source>
        <dbReference type="ARBA" id="ARBA00022692"/>
    </source>
</evidence>
<dbReference type="PANTHER" id="PTHR43829">
    <property type="entry name" value="AQUAPORIN OR AQUAGLYCEROPORIN RELATED"/>
    <property type="match status" value="1"/>
</dbReference>
<evidence type="ECO:0000313" key="12">
    <source>
        <dbReference type="EMBL" id="KAF7701959.1"/>
    </source>
</evidence>
<evidence type="ECO:0000256" key="3">
    <source>
        <dbReference type="ARBA" id="ARBA00022448"/>
    </source>
</evidence>
<dbReference type="Gene3D" id="1.20.1080.10">
    <property type="entry name" value="Glycerol uptake facilitator protein"/>
    <property type="match status" value="1"/>
</dbReference>
<dbReference type="Pfam" id="PF00230">
    <property type="entry name" value="MIP"/>
    <property type="match status" value="2"/>
</dbReference>
<feature type="transmembrane region" description="Helical" evidence="11">
    <location>
        <begin position="47"/>
        <end position="65"/>
    </location>
</feature>
<evidence type="ECO:0000256" key="6">
    <source>
        <dbReference type="ARBA" id="ARBA00023136"/>
    </source>
</evidence>
<dbReference type="AlphaFoldDB" id="A0A8T0B5M2"/>
<dbReference type="PANTHER" id="PTHR43829:SF28">
    <property type="entry name" value="AQUAPORIN-9A"/>
    <property type="match status" value="1"/>
</dbReference>
<proteinExistence type="inferred from homology"/>
<dbReference type="GO" id="GO:0016323">
    <property type="term" value="C:basolateral plasma membrane"/>
    <property type="evidence" value="ECO:0007669"/>
    <property type="project" value="TreeGrafter"/>
</dbReference>
<feature type="transmembrane region" description="Helical" evidence="11">
    <location>
        <begin position="211"/>
        <end position="234"/>
    </location>
</feature>
<keyword evidence="5 11" id="KW-1133">Transmembrane helix</keyword>
<keyword evidence="4 9" id="KW-0812">Transmembrane</keyword>
<comment type="caution">
    <text evidence="12">The sequence shown here is derived from an EMBL/GenBank/DDBJ whole genome shotgun (WGS) entry which is preliminary data.</text>
</comment>
<protein>
    <recommendedName>
        <fullName evidence="14">Aquaporin-9</fullName>
    </recommendedName>
</protein>
<keyword evidence="3 9" id="KW-0813">Transport</keyword>
<evidence type="ECO:0000256" key="2">
    <source>
        <dbReference type="ARBA" id="ARBA00006175"/>
    </source>
</evidence>
<gene>
    <name evidence="12" type="ORF">HF521_001242</name>
</gene>
<dbReference type="InterPro" id="IPR050363">
    <property type="entry name" value="MIP/Aquaporin"/>
</dbReference>
<dbReference type="InterPro" id="IPR023271">
    <property type="entry name" value="Aquaporin-like"/>
</dbReference>
<accession>A0A8T0B5M2</accession>
<feature type="transmembrane region" description="Helical" evidence="11">
    <location>
        <begin position="15"/>
        <end position="35"/>
    </location>
</feature>
<sequence length="273" mass="29639">MKHHCTLKHDIFKEFLAEFLGTFVLVLFGCGSVAQTVLSRNTMGEPLTIHLGFTTGLMMGVYIAGGIWKFPIYVIAQLLGAFAGAAGVFGLYYDAFMEFTSGILSVTGINATGHIFASYPGRHLTILGGFVDQVIGTGVLVLCILAITDKRNIGAPKGVEPLAIGLIILGISISMGMNCGYPLNPARDLGPRLFTAMAGWGMEVFSTADHWWWIPVFGPLIGGITGAVVYFLLIELHHSDPSEKAQQKPEEEEDEEEDEDSSLRDKYEMITMG</sequence>